<dbReference type="GO" id="GO:0006635">
    <property type="term" value="P:fatty acid beta-oxidation"/>
    <property type="evidence" value="ECO:0007669"/>
    <property type="project" value="TreeGrafter"/>
</dbReference>
<dbReference type="InterPro" id="IPR020613">
    <property type="entry name" value="Thiolase_CS"/>
</dbReference>
<dbReference type="CDD" id="cd00751">
    <property type="entry name" value="thiolase"/>
    <property type="match status" value="1"/>
</dbReference>
<dbReference type="PROSITE" id="PS00098">
    <property type="entry name" value="THIOLASE_1"/>
    <property type="match status" value="1"/>
</dbReference>
<evidence type="ECO:0000256" key="11">
    <source>
        <dbReference type="ARBA" id="ARBA00047605"/>
    </source>
</evidence>
<dbReference type="EMBL" id="KB909419">
    <property type="protein sequence ID" value="EOB12148.1"/>
    <property type="molecule type" value="Genomic_DNA"/>
</dbReference>
<comment type="similarity">
    <text evidence="3 13">Belongs to the thiolase-like superfamily. Thiolase family.</text>
</comment>
<dbReference type="PROSITE" id="PS00737">
    <property type="entry name" value="THIOLASE_2"/>
    <property type="match status" value="1"/>
</dbReference>
<name>R0MH77_NOSB1</name>
<evidence type="ECO:0000256" key="13">
    <source>
        <dbReference type="RuleBase" id="RU003557"/>
    </source>
</evidence>
<dbReference type="Gene3D" id="3.40.47.10">
    <property type="match status" value="2"/>
</dbReference>
<organism evidence="16 17">
    <name type="scientific">Nosema bombycis (strain CQ1 / CVCC 102059)</name>
    <name type="common">Microsporidian parasite</name>
    <name type="synonym">Pebrine of silkworm</name>
    <dbReference type="NCBI Taxonomy" id="578461"/>
    <lineage>
        <taxon>Eukaryota</taxon>
        <taxon>Fungi</taxon>
        <taxon>Fungi incertae sedis</taxon>
        <taxon>Microsporidia</taxon>
        <taxon>Nosematidae</taxon>
        <taxon>Nosema</taxon>
    </lineage>
</organism>
<keyword evidence="8" id="KW-0576">Peroxisome</keyword>
<dbReference type="InterPro" id="IPR016039">
    <property type="entry name" value="Thiolase-like"/>
</dbReference>
<dbReference type="Pfam" id="PF00108">
    <property type="entry name" value="Thiolase_N"/>
    <property type="match status" value="1"/>
</dbReference>
<keyword evidence="9 13" id="KW-0012">Acyltransferase</keyword>
<dbReference type="InterPro" id="IPR020615">
    <property type="entry name" value="Thiolase_acyl_enz_int_AS"/>
</dbReference>
<feature type="domain" description="Thiolase C-terminal" evidence="15">
    <location>
        <begin position="263"/>
        <end position="384"/>
    </location>
</feature>
<dbReference type="PROSITE" id="PS00099">
    <property type="entry name" value="THIOLASE_3"/>
    <property type="match status" value="1"/>
</dbReference>
<keyword evidence="6" id="KW-0809">Transit peptide</keyword>
<dbReference type="OrthoDB" id="5404651at2759"/>
<accession>R0MH77</accession>
<feature type="domain" description="Thiolase N-terminal" evidence="14">
    <location>
        <begin position="11"/>
        <end position="253"/>
    </location>
</feature>
<evidence type="ECO:0000259" key="15">
    <source>
        <dbReference type="Pfam" id="PF02803"/>
    </source>
</evidence>
<evidence type="ECO:0000256" key="1">
    <source>
        <dbReference type="ARBA" id="ARBA00004275"/>
    </source>
</evidence>
<reference evidence="16 17" key="1">
    <citation type="journal article" date="2013" name="BMC Genomics">
        <title>Comparative genomics of parasitic silkworm microsporidia reveal an association between genome expansion and host adaptation.</title>
        <authorList>
            <person name="Pan G."/>
            <person name="Xu J."/>
            <person name="Li T."/>
            <person name="Xia Q."/>
            <person name="Liu S.L."/>
            <person name="Zhang G."/>
            <person name="Li S."/>
            <person name="Li C."/>
            <person name="Liu H."/>
            <person name="Yang L."/>
            <person name="Liu T."/>
            <person name="Zhang X."/>
            <person name="Wu Z."/>
            <person name="Fan W."/>
            <person name="Dang X."/>
            <person name="Xiang H."/>
            <person name="Tao M."/>
            <person name="Li Y."/>
            <person name="Hu J."/>
            <person name="Li Z."/>
            <person name="Lin L."/>
            <person name="Luo J."/>
            <person name="Geng L."/>
            <person name="Wang L."/>
            <person name="Long M."/>
            <person name="Wan Y."/>
            <person name="He N."/>
            <person name="Zhang Z."/>
            <person name="Lu C."/>
            <person name="Keeling P.J."/>
            <person name="Wang J."/>
            <person name="Xiang Z."/>
            <person name="Zhou Z."/>
        </authorList>
    </citation>
    <scope>NUCLEOTIDE SEQUENCE [LARGE SCALE GENOMIC DNA]</scope>
    <source>
        <strain evidence="17">CQ1 / CVCC 102059</strain>
    </source>
</reference>
<feature type="active site" description="Acyl-thioester intermediate" evidence="12">
    <location>
        <position position="96"/>
    </location>
</feature>
<dbReference type="EC" id="2.3.1.16" evidence="10"/>
<dbReference type="InterPro" id="IPR020616">
    <property type="entry name" value="Thiolase_N"/>
</dbReference>
<dbReference type="InterPro" id="IPR002155">
    <property type="entry name" value="Thiolase"/>
</dbReference>
<proteinExistence type="inferred from homology"/>
<dbReference type="GO" id="GO:0005777">
    <property type="term" value="C:peroxisome"/>
    <property type="evidence" value="ECO:0007669"/>
    <property type="project" value="UniProtKB-SubCell"/>
</dbReference>
<dbReference type="GO" id="GO:0003988">
    <property type="term" value="F:acetyl-CoA C-acyltransferase activity"/>
    <property type="evidence" value="ECO:0007669"/>
    <property type="project" value="UniProtKB-EC"/>
</dbReference>
<dbReference type="OMA" id="WTVMRNC"/>
<dbReference type="VEuPathDB" id="MicrosporidiaDB:NBO_511g0002"/>
<comment type="pathway">
    <text evidence="2">Lipid metabolism; fatty acid metabolism.</text>
</comment>
<keyword evidence="5" id="KW-0276">Fatty acid metabolism</keyword>
<dbReference type="InterPro" id="IPR020610">
    <property type="entry name" value="Thiolase_AS"/>
</dbReference>
<sequence length="384" mass="41131">MTKDFLDENGVVIVGAYRTPIGKAKKGKLAGFKNDLLISEVIKGALDKINLNPNLIDEVVFGHCLSPLNGTTSLRIGALRAGLSSKIPVSTVNRQCASGLEAMSILVNKIRLDQIEIGLGGGFESMTGYSYGICDTSCLYNDPNIIKDCTLPMGETAEILAHKHKIPRSKCDVYAFKSHNRAIEAQKSGKFESEIVGIKSDEGELILEDDCLRPTTLPGLKSLKPAFRAEGVCTAGNSSQLADGASTVLLMKRKKAESLGLEIKGVVVDYVVIGVEPRVMGEGPVPAIRLILEKNNLKINDVSYFEINEAFSSQVVFCIEELGIDYSKVNVYGGSIALGHPLGSTGTRLVCTLLNVMEKEGLKGYGVVSLCVGTGFGVAMLIKK</sequence>
<protein>
    <recommendedName>
        <fullName evidence="10">acetyl-CoA C-acyltransferase</fullName>
        <ecNumber evidence="10">2.3.1.16</ecNumber>
    </recommendedName>
</protein>
<evidence type="ECO:0000256" key="6">
    <source>
        <dbReference type="ARBA" id="ARBA00022946"/>
    </source>
</evidence>
<feature type="active site" description="Proton acceptor" evidence="12">
    <location>
        <position position="371"/>
    </location>
</feature>
<feature type="active site" description="Proton acceptor" evidence="12">
    <location>
        <position position="340"/>
    </location>
</feature>
<comment type="subcellular location">
    <subcellularLocation>
        <location evidence="1">Peroxisome</location>
    </subcellularLocation>
</comment>
<evidence type="ECO:0000256" key="8">
    <source>
        <dbReference type="ARBA" id="ARBA00023140"/>
    </source>
</evidence>
<keyword evidence="17" id="KW-1185">Reference proteome</keyword>
<keyword evidence="4 13" id="KW-0808">Transferase</keyword>
<dbReference type="HOGENOM" id="CLU_031026_1_1_1"/>
<dbReference type="SUPFAM" id="SSF53901">
    <property type="entry name" value="Thiolase-like"/>
    <property type="match status" value="2"/>
</dbReference>
<comment type="catalytic activity">
    <reaction evidence="11">
        <text>an acyl-CoA + acetyl-CoA = a 3-oxoacyl-CoA + CoA</text>
        <dbReference type="Rhea" id="RHEA:21564"/>
        <dbReference type="ChEBI" id="CHEBI:57287"/>
        <dbReference type="ChEBI" id="CHEBI:57288"/>
        <dbReference type="ChEBI" id="CHEBI:58342"/>
        <dbReference type="ChEBI" id="CHEBI:90726"/>
        <dbReference type="EC" id="2.3.1.16"/>
    </reaction>
</comment>
<evidence type="ECO:0000256" key="12">
    <source>
        <dbReference type="PIRSR" id="PIRSR000429-1"/>
    </source>
</evidence>
<dbReference type="AlphaFoldDB" id="R0MH77"/>
<dbReference type="NCBIfam" id="TIGR01930">
    <property type="entry name" value="AcCoA-C-Actrans"/>
    <property type="match status" value="1"/>
</dbReference>
<dbReference type="STRING" id="578461.R0MH77"/>
<evidence type="ECO:0000256" key="5">
    <source>
        <dbReference type="ARBA" id="ARBA00022832"/>
    </source>
</evidence>
<evidence type="ECO:0000256" key="9">
    <source>
        <dbReference type="ARBA" id="ARBA00023315"/>
    </source>
</evidence>
<dbReference type="Proteomes" id="UP000016927">
    <property type="component" value="Unassembled WGS sequence"/>
</dbReference>
<evidence type="ECO:0000256" key="3">
    <source>
        <dbReference type="ARBA" id="ARBA00010982"/>
    </source>
</evidence>
<evidence type="ECO:0000313" key="17">
    <source>
        <dbReference type="Proteomes" id="UP000016927"/>
    </source>
</evidence>
<dbReference type="GO" id="GO:0010124">
    <property type="term" value="P:phenylacetate catabolic process"/>
    <property type="evidence" value="ECO:0007669"/>
    <property type="project" value="TreeGrafter"/>
</dbReference>
<dbReference type="InterPro" id="IPR020617">
    <property type="entry name" value="Thiolase_C"/>
</dbReference>
<dbReference type="PANTHER" id="PTHR43853:SF8">
    <property type="entry name" value="3-KETOACYL-COA THIOLASE, PEROXISOMAL"/>
    <property type="match status" value="1"/>
</dbReference>
<keyword evidence="7" id="KW-0443">Lipid metabolism</keyword>
<evidence type="ECO:0000256" key="7">
    <source>
        <dbReference type="ARBA" id="ARBA00023098"/>
    </source>
</evidence>
<dbReference type="PANTHER" id="PTHR43853">
    <property type="entry name" value="3-KETOACYL-COA THIOLASE, PEROXISOMAL"/>
    <property type="match status" value="1"/>
</dbReference>
<evidence type="ECO:0000256" key="10">
    <source>
        <dbReference type="ARBA" id="ARBA00024073"/>
    </source>
</evidence>
<dbReference type="Pfam" id="PF02803">
    <property type="entry name" value="Thiolase_C"/>
    <property type="match status" value="1"/>
</dbReference>
<evidence type="ECO:0000256" key="4">
    <source>
        <dbReference type="ARBA" id="ARBA00022679"/>
    </source>
</evidence>
<evidence type="ECO:0000256" key="2">
    <source>
        <dbReference type="ARBA" id="ARBA00004872"/>
    </source>
</evidence>
<dbReference type="InterPro" id="IPR050215">
    <property type="entry name" value="Thiolase-like_sf_Thiolase"/>
</dbReference>
<evidence type="ECO:0000259" key="14">
    <source>
        <dbReference type="Pfam" id="PF00108"/>
    </source>
</evidence>
<dbReference type="PIRSF" id="PIRSF000429">
    <property type="entry name" value="Ac-CoA_Ac_transf"/>
    <property type="match status" value="1"/>
</dbReference>
<evidence type="ECO:0000313" key="16">
    <source>
        <dbReference type="EMBL" id="EOB12148.1"/>
    </source>
</evidence>
<gene>
    <name evidence="16" type="primary">THIKB</name>
    <name evidence="16" type="ORF">NBO_511g0002</name>
</gene>